<keyword evidence="3 6" id="KW-0560">Oxidoreductase</keyword>
<evidence type="ECO:0000256" key="2">
    <source>
        <dbReference type="ARBA" id="ARBA00022643"/>
    </source>
</evidence>
<evidence type="ECO:0000256" key="3">
    <source>
        <dbReference type="ARBA" id="ARBA00023002"/>
    </source>
</evidence>
<dbReference type="InterPro" id="IPR023048">
    <property type="entry name" value="NADH:quinone_OxRdtase_FMN_depd"/>
</dbReference>
<accession>A0ABX7FDI2</accession>
<evidence type="ECO:0000256" key="1">
    <source>
        <dbReference type="ARBA" id="ARBA00022630"/>
    </source>
</evidence>
<evidence type="ECO:0000256" key="6">
    <source>
        <dbReference type="HAMAP-Rule" id="MF_01216"/>
    </source>
</evidence>
<evidence type="ECO:0000256" key="5">
    <source>
        <dbReference type="ARBA" id="ARBA00048542"/>
    </source>
</evidence>
<comment type="similarity">
    <text evidence="6">Belongs to the azoreductase type 1 family.</text>
</comment>
<reference evidence="8 9" key="1">
    <citation type="submission" date="2019-12" db="EMBL/GenBank/DDBJ databases">
        <title>Complete Genome Sequence of a Quorum-Sensing Bacterium,Rhodobacteraceae bacterium C31, Isolated from a marine microalgae symbiotic bacteria.</title>
        <authorList>
            <person name="Zhang Y."/>
        </authorList>
    </citation>
    <scope>NUCLEOTIDE SEQUENCE [LARGE SCALE GENOMIC DNA]</scope>
    <source>
        <strain evidence="8 9">C31</strain>
    </source>
</reference>
<keyword evidence="1 6" id="KW-0285">Flavoprotein</keyword>
<evidence type="ECO:0000313" key="8">
    <source>
        <dbReference type="EMBL" id="QRF67921.1"/>
    </source>
</evidence>
<dbReference type="RefSeq" id="WP_023851145.1">
    <property type="nucleotide sequence ID" value="NZ_CP047166.1"/>
</dbReference>
<name>A0ABX7FDI2_9RHOB</name>
<dbReference type="InterPro" id="IPR029039">
    <property type="entry name" value="Flavoprotein-like_sf"/>
</dbReference>
<organism evidence="8 9">
    <name type="scientific">Ponticoccus alexandrii</name>
    <dbReference type="NCBI Taxonomy" id="1943633"/>
    <lineage>
        <taxon>Bacteria</taxon>
        <taxon>Pseudomonadati</taxon>
        <taxon>Pseudomonadota</taxon>
        <taxon>Alphaproteobacteria</taxon>
        <taxon>Rhodobacterales</taxon>
        <taxon>Roseobacteraceae</taxon>
        <taxon>Ponticoccus</taxon>
    </lineage>
</organism>
<feature type="domain" description="Flavodoxin-like fold" evidence="7">
    <location>
        <begin position="5"/>
        <end position="179"/>
    </location>
</feature>
<comment type="catalytic activity">
    <reaction evidence="5">
        <text>N,N-dimethyl-1,4-phenylenediamine + anthranilate + 2 NAD(+) = 2-(4-dimethylaminophenyl)diazenylbenzoate + 2 NADH + 2 H(+)</text>
        <dbReference type="Rhea" id="RHEA:55872"/>
        <dbReference type="ChEBI" id="CHEBI:15378"/>
        <dbReference type="ChEBI" id="CHEBI:15783"/>
        <dbReference type="ChEBI" id="CHEBI:16567"/>
        <dbReference type="ChEBI" id="CHEBI:57540"/>
        <dbReference type="ChEBI" id="CHEBI:57945"/>
        <dbReference type="ChEBI" id="CHEBI:71579"/>
        <dbReference type="EC" id="1.7.1.17"/>
    </reaction>
    <physiologicalReaction direction="right-to-left" evidence="5">
        <dbReference type="Rhea" id="RHEA:55874"/>
    </physiologicalReaction>
</comment>
<keyword evidence="4 6" id="KW-0520">NAD</keyword>
<dbReference type="Pfam" id="PF02525">
    <property type="entry name" value="Flavodoxin_2"/>
    <property type="match status" value="1"/>
</dbReference>
<keyword evidence="2 6" id="KW-0288">FMN</keyword>
<dbReference type="EMBL" id="CP047166">
    <property type="protein sequence ID" value="QRF67921.1"/>
    <property type="molecule type" value="Genomic_DNA"/>
</dbReference>
<dbReference type="PANTHER" id="PTHR43741">
    <property type="entry name" value="FMN-DEPENDENT NADH-AZOREDUCTASE 1"/>
    <property type="match status" value="1"/>
</dbReference>
<comment type="function">
    <text evidence="6">Quinone reductase that provides resistance to thiol-specific stress caused by electrophilic quinones.</text>
</comment>
<gene>
    <name evidence="6" type="primary">azoR</name>
    <name evidence="8" type="ORF">GQA70_17390</name>
</gene>
<keyword evidence="9" id="KW-1185">Reference proteome</keyword>
<proteinExistence type="inferred from homology"/>
<evidence type="ECO:0000313" key="9">
    <source>
        <dbReference type="Proteomes" id="UP000596387"/>
    </source>
</evidence>
<feature type="binding site" evidence="6">
    <location>
        <begin position="17"/>
        <end position="19"/>
    </location>
    <ligand>
        <name>FMN</name>
        <dbReference type="ChEBI" id="CHEBI:58210"/>
    </ligand>
</feature>
<dbReference type="PANTHER" id="PTHR43741:SF2">
    <property type="entry name" value="FMN-DEPENDENT NADH:QUINONE OXIDOREDUCTASE"/>
    <property type="match status" value="1"/>
</dbReference>
<dbReference type="HAMAP" id="MF_01216">
    <property type="entry name" value="Azoreductase_type1"/>
    <property type="match status" value="1"/>
</dbReference>
<comment type="caution">
    <text evidence="6">Lacks conserved residue(s) required for the propagation of feature annotation.</text>
</comment>
<evidence type="ECO:0000256" key="4">
    <source>
        <dbReference type="ARBA" id="ARBA00023027"/>
    </source>
</evidence>
<sequence>MTDTLLRIDASARTEGSTSRALTDRIAAKLAPARTITRDLSGGLPLIDANWIGANFTPEADRTDAHRDALALSDTLIEELKAADTLLIGVPVYNFGVPTGLKAWVDQVARAGVTFRYTEAGPEGLLTGKRAILAVASGGTEVDSPIDFATPYMRHMLGFMGITDIQVVRSDRQMVDATASSARADTDIEGLAA</sequence>
<dbReference type="EC" id="1.7.1.17" evidence="6"/>
<comment type="cofactor">
    <cofactor evidence="6">
        <name>FMN</name>
        <dbReference type="ChEBI" id="CHEBI:58210"/>
    </cofactor>
    <text evidence="6">Binds 1 FMN per subunit.</text>
</comment>
<comment type="catalytic activity">
    <reaction evidence="6">
        <text>2 a quinone + NADH + H(+) = 2 a 1,4-benzosemiquinone + NAD(+)</text>
        <dbReference type="Rhea" id="RHEA:65952"/>
        <dbReference type="ChEBI" id="CHEBI:15378"/>
        <dbReference type="ChEBI" id="CHEBI:57540"/>
        <dbReference type="ChEBI" id="CHEBI:57945"/>
        <dbReference type="ChEBI" id="CHEBI:132124"/>
        <dbReference type="ChEBI" id="CHEBI:134225"/>
    </reaction>
</comment>
<comment type="function">
    <text evidence="6">Also exhibits azoreductase activity. Catalyzes the reductive cleavage of the azo bond in aromatic azo compounds to the corresponding amines.</text>
</comment>
<feature type="binding site" evidence="6">
    <location>
        <position position="11"/>
    </location>
    <ligand>
        <name>FMN</name>
        <dbReference type="ChEBI" id="CHEBI:58210"/>
    </ligand>
</feature>
<dbReference type="EC" id="1.6.5.-" evidence="6"/>
<dbReference type="InterPro" id="IPR050104">
    <property type="entry name" value="FMN-dep_NADH:Q_OxRdtase_AzoR1"/>
</dbReference>
<comment type="subunit">
    <text evidence="6">Homodimer.</text>
</comment>
<evidence type="ECO:0000259" key="7">
    <source>
        <dbReference type="Pfam" id="PF02525"/>
    </source>
</evidence>
<dbReference type="SUPFAM" id="SSF52218">
    <property type="entry name" value="Flavoproteins"/>
    <property type="match status" value="1"/>
</dbReference>
<dbReference type="Gene3D" id="3.40.50.360">
    <property type="match status" value="1"/>
</dbReference>
<dbReference type="Proteomes" id="UP000596387">
    <property type="component" value="Chromosome"/>
</dbReference>
<protein>
    <recommendedName>
        <fullName evidence="6">FMN dependent NADH:quinone oxidoreductase</fullName>
        <ecNumber evidence="6">1.6.5.-</ecNumber>
    </recommendedName>
    <alternativeName>
        <fullName evidence="6">Azo-dye reductase</fullName>
    </alternativeName>
    <alternativeName>
        <fullName evidence="6">FMN-dependent NADH-azo compound oxidoreductase</fullName>
    </alternativeName>
    <alternativeName>
        <fullName evidence="6">FMN-dependent NADH-azoreductase</fullName>
        <ecNumber evidence="6">1.7.1.17</ecNumber>
    </alternativeName>
</protein>
<dbReference type="InterPro" id="IPR003680">
    <property type="entry name" value="Flavodoxin_fold"/>
</dbReference>